<keyword evidence="1" id="KW-1185">Reference proteome</keyword>
<dbReference type="AlphaFoldDB" id="A0A914Z854"/>
<proteinExistence type="predicted"/>
<accession>A0A914Z854</accession>
<name>A0A914Z854_9BILA</name>
<organism evidence="1 2">
    <name type="scientific">Panagrolaimus superbus</name>
    <dbReference type="NCBI Taxonomy" id="310955"/>
    <lineage>
        <taxon>Eukaryota</taxon>
        <taxon>Metazoa</taxon>
        <taxon>Ecdysozoa</taxon>
        <taxon>Nematoda</taxon>
        <taxon>Chromadorea</taxon>
        <taxon>Rhabditida</taxon>
        <taxon>Tylenchina</taxon>
        <taxon>Panagrolaimomorpha</taxon>
        <taxon>Panagrolaimoidea</taxon>
        <taxon>Panagrolaimidae</taxon>
        <taxon>Panagrolaimus</taxon>
    </lineage>
</organism>
<dbReference type="WBParaSite" id="PSU_v2.g6433.t1">
    <property type="protein sequence ID" value="PSU_v2.g6433.t1"/>
    <property type="gene ID" value="PSU_v2.g6433"/>
</dbReference>
<dbReference type="Proteomes" id="UP000887577">
    <property type="component" value="Unplaced"/>
</dbReference>
<evidence type="ECO:0000313" key="2">
    <source>
        <dbReference type="WBParaSite" id="PSU_v2.g6433.t1"/>
    </source>
</evidence>
<evidence type="ECO:0000313" key="1">
    <source>
        <dbReference type="Proteomes" id="UP000887577"/>
    </source>
</evidence>
<sequence length="101" mass="11350">MEKYFGTFCQNPSDPKKQFSLNYTLPVGNSKPFFTTIFVVNGVPIAVEDVIAFIIDGNNTLMYEATPYTKQNDCSYHSFSTIRGGIPLPSTVEMCCKEFEN</sequence>
<reference evidence="2" key="1">
    <citation type="submission" date="2022-11" db="UniProtKB">
        <authorList>
            <consortium name="WormBaseParasite"/>
        </authorList>
    </citation>
    <scope>IDENTIFICATION</scope>
</reference>
<protein>
    <submittedName>
        <fullName evidence="2">Uncharacterized protein</fullName>
    </submittedName>
</protein>